<keyword evidence="1" id="KW-0812">Transmembrane</keyword>
<gene>
    <name evidence="2" type="ORF">ACFPXP_10325</name>
</gene>
<dbReference type="Proteomes" id="UP001596250">
    <property type="component" value="Unassembled WGS sequence"/>
</dbReference>
<evidence type="ECO:0000256" key="1">
    <source>
        <dbReference type="SAM" id="Phobius"/>
    </source>
</evidence>
<reference evidence="3" key="1">
    <citation type="journal article" date="2019" name="Int. J. Syst. Evol. Microbiol.">
        <title>The Global Catalogue of Microorganisms (GCM) 10K type strain sequencing project: providing services to taxonomists for standard genome sequencing and annotation.</title>
        <authorList>
            <consortium name="The Broad Institute Genomics Platform"/>
            <consortium name="The Broad Institute Genome Sequencing Center for Infectious Disease"/>
            <person name="Wu L."/>
            <person name="Ma J."/>
        </authorList>
    </citation>
    <scope>NUCLEOTIDE SEQUENCE [LARGE SCALE GENOMIC DNA]</scope>
    <source>
        <strain evidence="3">CCM 8749</strain>
    </source>
</reference>
<dbReference type="EMBL" id="JBHSQV010000135">
    <property type="protein sequence ID" value="MFC5986813.1"/>
    <property type="molecule type" value="Genomic_DNA"/>
</dbReference>
<keyword evidence="1" id="KW-0472">Membrane</keyword>
<organism evidence="2 3">
    <name type="scientific">Marinicrinis lubricantis</name>
    <dbReference type="NCBI Taxonomy" id="2086470"/>
    <lineage>
        <taxon>Bacteria</taxon>
        <taxon>Bacillati</taxon>
        <taxon>Bacillota</taxon>
        <taxon>Bacilli</taxon>
        <taxon>Bacillales</taxon>
        <taxon>Paenibacillaceae</taxon>
    </lineage>
</organism>
<name>A0ABW1IP12_9BACL</name>
<keyword evidence="1" id="KW-1133">Transmembrane helix</keyword>
<keyword evidence="3" id="KW-1185">Reference proteome</keyword>
<comment type="caution">
    <text evidence="2">The sequence shown here is derived from an EMBL/GenBank/DDBJ whole genome shotgun (WGS) entry which is preliminary data.</text>
</comment>
<sequence length="118" mass="13879">MDKLIELFLGEAIKAGLHKLFGHKPKRPKDTVGSIGCLLIMVMVALYPVGIYWLKPRLGVGSFWYEHIYTWPLYIIGLWFAYYLIRFVLHCLKETPFLTIMLAGIIWFGWYAHKRGWM</sequence>
<dbReference type="RefSeq" id="WP_379894126.1">
    <property type="nucleotide sequence ID" value="NZ_CBCSCT010000072.1"/>
</dbReference>
<accession>A0ABW1IP12</accession>
<feature type="transmembrane region" description="Helical" evidence="1">
    <location>
        <begin position="97"/>
        <end position="113"/>
    </location>
</feature>
<protein>
    <submittedName>
        <fullName evidence="2">Uncharacterized protein</fullName>
    </submittedName>
</protein>
<feature type="transmembrane region" description="Helical" evidence="1">
    <location>
        <begin position="68"/>
        <end position="85"/>
    </location>
</feature>
<proteinExistence type="predicted"/>
<evidence type="ECO:0000313" key="2">
    <source>
        <dbReference type="EMBL" id="MFC5986813.1"/>
    </source>
</evidence>
<feature type="transmembrane region" description="Helical" evidence="1">
    <location>
        <begin position="32"/>
        <end position="53"/>
    </location>
</feature>
<evidence type="ECO:0000313" key="3">
    <source>
        <dbReference type="Proteomes" id="UP001596250"/>
    </source>
</evidence>